<name>A0A369BBV0_9BACL</name>
<feature type="transmembrane region" description="Helical" evidence="1">
    <location>
        <begin position="192"/>
        <end position="210"/>
    </location>
</feature>
<dbReference type="Proteomes" id="UP000253090">
    <property type="component" value="Unassembled WGS sequence"/>
</dbReference>
<feature type="transmembrane region" description="Helical" evidence="1">
    <location>
        <begin position="293"/>
        <end position="310"/>
    </location>
</feature>
<feature type="transmembrane region" description="Helical" evidence="1">
    <location>
        <begin position="41"/>
        <end position="64"/>
    </location>
</feature>
<organism evidence="2 3">
    <name type="scientific">Fontibacillus phaseoli</name>
    <dbReference type="NCBI Taxonomy" id="1416533"/>
    <lineage>
        <taxon>Bacteria</taxon>
        <taxon>Bacillati</taxon>
        <taxon>Bacillota</taxon>
        <taxon>Bacilli</taxon>
        <taxon>Bacillales</taxon>
        <taxon>Paenibacillaceae</taxon>
        <taxon>Fontibacillus</taxon>
    </lineage>
</organism>
<accession>A0A369BBV0</accession>
<keyword evidence="3" id="KW-1185">Reference proteome</keyword>
<dbReference type="AlphaFoldDB" id="A0A369BBV0"/>
<proteinExistence type="predicted"/>
<dbReference type="EMBL" id="QPJW01000005">
    <property type="protein sequence ID" value="RCX19003.1"/>
    <property type="molecule type" value="Genomic_DNA"/>
</dbReference>
<feature type="transmembrane region" description="Helical" evidence="1">
    <location>
        <begin position="509"/>
        <end position="528"/>
    </location>
</feature>
<keyword evidence="1" id="KW-1133">Transmembrane helix</keyword>
<reference evidence="2 3" key="1">
    <citation type="submission" date="2018-07" db="EMBL/GenBank/DDBJ databases">
        <title>Genomic Encyclopedia of Type Strains, Phase III (KMG-III): the genomes of soil and plant-associated and newly described type strains.</title>
        <authorList>
            <person name="Whitman W."/>
        </authorList>
    </citation>
    <scope>NUCLEOTIDE SEQUENCE [LARGE SCALE GENOMIC DNA]</scope>
    <source>
        <strain evidence="2 3">CECT 8333</strain>
    </source>
</reference>
<feature type="transmembrane region" description="Helical" evidence="1">
    <location>
        <begin position="447"/>
        <end position="470"/>
    </location>
</feature>
<feature type="transmembrane region" description="Helical" evidence="1">
    <location>
        <begin position="70"/>
        <end position="87"/>
    </location>
</feature>
<feature type="transmembrane region" description="Helical" evidence="1">
    <location>
        <begin position="322"/>
        <end position="344"/>
    </location>
</feature>
<feature type="transmembrane region" description="Helical" evidence="1">
    <location>
        <begin position="12"/>
        <end position="34"/>
    </location>
</feature>
<gene>
    <name evidence="2" type="ORF">DFP94_10519</name>
</gene>
<feature type="transmembrane region" description="Helical" evidence="1">
    <location>
        <begin position="99"/>
        <end position="119"/>
    </location>
</feature>
<evidence type="ECO:0000313" key="3">
    <source>
        <dbReference type="Proteomes" id="UP000253090"/>
    </source>
</evidence>
<keyword evidence="1" id="KW-0812">Transmembrane</keyword>
<protein>
    <submittedName>
        <fullName evidence="2">Uncharacterized protein</fullName>
    </submittedName>
</protein>
<comment type="caution">
    <text evidence="2">The sequence shown here is derived from an EMBL/GenBank/DDBJ whole genome shotgun (WGS) entry which is preliminary data.</text>
</comment>
<evidence type="ECO:0000256" key="1">
    <source>
        <dbReference type="SAM" id="Phobius"/>
    </source>
</evidence>
<dbReference type="RefSeq" id="WP_114497161.1">
    <property type="nucleotide sequence ID" value="NZ_QPJW01000005.1"/>
</dbReference>
<keyword evidence="1" id="KW-0472">Membrane</keyword>
<feature type="transmembrane region" description="Helical" evidence="1">
    <location>
        <begin position="476"/>
        <end position="497"/>
    </location>
</feature>
<feature type="transmembrane region" description="Helical" evidence="1">
    <location>
        <begin position="421"/>
        <end position="440"/>
    </location>
</feature>
<feature type="transmembrane region" description="Helical" evidence="1">
    <location>
        <begin position="222"/>
        <end position="242"/>
    </location>
</feature>
<sequence>MYSLLQNLIVLLGIYIGTYLLLYFAGLGASLLLLPKRFSRWFLFITPIVGFSLLTAIPQALSFLKWPSANMLWLIVGLCSVINLVAVRRIKLIKVPKAHLKIFAVHFIFLLILSIPLIAKGLQTITINSDVLVYTTSADYAQQYGLVEQNTDSNTFDASGYNWFIKNEKRLGLVYFQGFMNILFDTNSMESYLPLSLLTISLSILGGIIFSQHFKLFRQKTIMLMMFLLFFNTLYMSSVFIGFLSMNAVMPVLILCLIVGKYFMDHMHQFDLPKTIYLAFLTGSVLATHPTYLIYILSILGMYFIASLFFKKRASIYNRISLKSMLTFLLCFIIVFFKPVYLFIQRMIPTFLPAVGSESGVETAAGIGNIHFLVPIYELLGVVPHSHEEVSLMKWKGYRELLQILIGQPKITSVLSTGIEIISYLFLFVALFLIFIYFAKKRARARLFNLCIIVTMSASLSIGFLQKYYYGYYKSLHLLSFFFIIWFCAAIEIVLTSQIKIKTRSATRFLYLFVSVIVVVNLSSTTILTKRYMGYMDDFESKHYLELRLLSDSLTPRDKLLLYEEVPNHIRQMSVNFFVRSPQLYLRTSIDTFKAEARNANTNSGYFIVLPNNHSLLQHSNGSSIYRRGEHYSIIQL</sequence>
<evidence type="ECO:0000313" key="2">
    <source>
        <dbReference type="EMBL" id="RCX19003.1"/>
    </source>
</evidence>